<comment type="caution">
    <text evidence="5">The sequence shown here is derived from an EMBL/GenBank/DDBJ whole genome shotgun (WGS) entry which is preliminary data.</text>
</comment>
<dbReference type="InterPro" id="IPR036612">
    <property type="entry name" value="KH_dom_type_1_sf"/>
</dbReference>
<accession>A0AAW0XH34</accession>
<sequence>MATRQSMEKAMHHTQQITEQRCHRVSSQQSSTNTPAFWDPQDKLRQALTVKCAKASKVVKAYVEAPTWSHKFVIGCKGVNIRQITQDHPKVHVEFQGQQGSIKLEGPPEEVVAAIEKLEFMIAELQRKLCFDQITVNPMLCKHIIGRNGSNISRIRNDTGVSFNITEVGHRSLIHFEGSPDGVSRARKDLEELVAKFEKETERRIIIDRRFHGVFIGTKGVKIKEIRDKFNVRISFPNPG</sequence>
<dbReference type="EMBL" id="JARKIK010000038">
    <property type="protein sequence ID" value="KAK8739024.1"/>
    <property type="molecule type" value="Genomic_DNA"/>
</dbReference>
<organism evidence="5 6">
    <name type="scientific">Cherax quadricarinatus</name>
    <name type="common">Australian red claw crayfish</name>
    <dbReference type="NCBI Taxonomy" id="27406"/>
    <lineage>
        <taxon>Eukaryota</taxon>
        <taxon>Metazoa</taxon>
        <taxon>Ecdysozoa</taxon>
        <taxon>Arthropoda</taxon>
        <taxon>Crustacea</taxon>
        <taxon>Multicrustacea</taxon>
        <taxon>Malacostraca</taxon>
        <taxon>Eumalacostraca</taxon>
        <taxon>Eucarida</taxon>
        <taxon>Decapoda</taxon>
        <taxon>Pleocyemata</taxon>
        <taxon>Astacidea</taxon>
        <taxon>Parastacoidea</taxon>
        <taxon>Parastacidae</taxon>
        <taxon>Cherax</taxon>
    </lineage>
</organism>
<evidence type="ECO:0000256" key="2">
    <source>
        <dbReference type="PROSITE-ProRule" id="PRU00117"/>
    </source>
</evidence>
<evidence type="ECO:0000313" key="5">
    <source>
        <dbReference type="EMBL" id="KAK8739024.1"/>
    </source>
</evidence>
<evidence type="ECO:0000256" key="3">
    <source>
        <dbReference type="SAM" id="MobiDB-lite"/>
    </source>
</evidence>
<feature type="region of interest" description="Disordered" evidence="3">
    <location>
        <begin position="1"/>
        <end position="38"/>
    </location>
</feature>
<dbReference type="Gene3D" id="3.30.1370.10">
    <property type="entry name" value="K Homology domain, type 1"/>
    <property type="match status" value="3"/>
</dbReference>
<feature type="compositionally biased region" description="Polar residues" evidence="3">
    <location>
        <begin position="13"/>
        <end position="35"/>
    </location>
</feature>
<dbReference type="SMART" id="SM00322">
    <property type="entry name" value="KH"/>
    <property type="match status" value="3"/>
</dbReference>
<feature type="domain" description="K Homology" evidence="4">
    <location>
        <begin position="199"/>
        <end position="238"/>
    </location>
</feature>
<name>A0AAW0XH34_CHEQU</name>
<dbReference type="AlphaFoldDB" id="A0AAW0XH34"/>
<feature type="domain" description="K Homology" evidence="4">
    <location>
        <begin position="128"/>
        <end position="195"/>
    </location>
</feature>
<gene>
    <name evidence="5" type="ORF">OTU49_003795</name>
</gene>
<dbReference type="InterPro" id="IPR004088">
    <property type="entry name" value="KH_dom_type_1"/>
</dbReference>
<keyword evidence="1" id="KW-0677">Repeat</keyword>
<dbReference type="PANTHER" id="PTHR10627:SF31">
    <property type="entry name" value="DODECA-SATELLITE-BINDING PROTEIN 1, ISOFORM A"/>
    <property type="match status" value="1"/>
</dbReference>
<dbReference type="PROSITE" id="PS50084">
    <property type="entry name" value="KH_TYPE_1"/>
    <property type="match status" value="3"/>
</dbReference>
<evidence type="ECO:0000313" key="6">
    <source>
        <dbReference type="Proteomes" id="UP001445076"/>
    </source>
</evidence>
<proteinExistence type="predicted"/>
<keyword evidence="6" id="KW-1185">Reference proteome</keyword>
<protein>
    <recommendedName>
        <fullName evidence="4">K Homology domain-containing protein</fullName>
    </recommendedName>
</protein>
<dbReference type="InterPro" id="IPR004087">
    <property type="entry name" value="KH_dom"/>
</dbReference>
<dbReference type="GO" id="GO:0003729">
    <property type="term" value="F:mRNA binding"/>
    <property type="evidence" value="ECO:0007669"/>
    <property type="project" value="TreeGrafter"/>
</dbReference>
<dbReference type="GO" id="GO:0010468">
    <property type="term" value="P:regulation of gene expression"/>
    <property type="evidence" value="ECO:0007669"/>
    <property type="project" value="UniProtKB-ARBA"/>
</dbReference>
<evidence type="ECO:0000259" key="4">
    <source>
        <dbReference type="SMART" id="SM00322"/>
    </source>
</evidence>
<reference evidence="5 6" key="1">
    <citation type="journal article" date="2024" name="BMC Genomics">
        <title>Genome assembly of redclaw crayfish (Cherax quadricarinatus) provides insights into its immune adaptation and hypoxia tolerance.</title>
        <authorList>
            <person name="Liu Z."/>
            <person name="Zheng J."/>
            <person name="Li H."/>
            <person name="Fang K."/>
            <person name="Wang S."/>
            <person name="He J."/>
            <person name="Zhou D."/>
            <person name="Weng S."/>
            <person name="Chi M."/>
            <person name="Gu Z."/>
            <person name="He J."/>
            <person name="Li F."/>
            <person name="Wang M."/>
        </authorList>
    </citation>
    <scope>NUCLEOTIDE SEQUENCE [LARGE SCALE GENOMIC DNA]</scope>
    <source>
        <strain evidence="5">ZL_2023a</strain>
    </source>
</reference>
<dbReference type="CDD" id="cd02394">
    <property type="entry name" value="KH-I_Vigilin_rpt6"/>
    <property type="match status" value="1"/>
</dbReference>
<feature type="non-terminal residue" evidence="5">
    <location>
        <position position="240"/>
    </location>
</feature>
<keyword evidence="2" id="KW-0694">RNA-binding</keyword>
<dbReference type="Pfam" id="PF00013">
    <property type="entry name" value="KH_1"/>
    <property type="match status" value="3"/>
</dbReference>
<dbReference type="Proteomes" id="UP001445076">
    <property type="component" value="Unassembled WGS sequence"/>
</dbReference>
<dbReference type="PANTHER" id="PTHR10627">
    <property type="entry name" value="SCP160"/>
    <property type="match status" value="1"/>
</dbReference>
<feature type="domain" description="K Homology" evidence="4">
    <location>
        <begin position="57"/>
        <end position="123"/>
    </location>
</feature>
<evidence type="ECO:0000256" key="1">
    <source>
        <dbReference type="ARBA" id="ARBA00022737"/>
    </source>
</evidence>
<dbReference type="SUPFAM" id="SSF54791">
    <property type="entry name" value="Eukaryotic type KH-domain (KH-domain type I)"/>
    <property type="match status" value="3"/>
</dbReference>
<dbReference type="CDD" id="cd22409">
    <property type="entry name" value="KH-I_Vigilin_rpt5"/>
    <property type="match status" value="1"/>
</dbReference>
<feature type="compositionally biased region" description="Basic and acidic residues" evidence="3">
    <location>
        <begin position="1"/>
        <end position="11"/>
    </location>
</feature>